<evidence type="ECO:0000313" key="3">
    <source>
        <dbReference type="Proteomes" id="UP000661918"/>
    </source>
</evidence>
<dbReference type="RefSeq" id="WP_229753193.1">
    <property type="nucleotide sequence ID" value="NZ_BMOM01000082.1"/>
</dbReference>
<accession>A0ABQ2H1B5</accession>
<dbReference type="Proteomes" id="UP000661918">
    <property type="component" value="Unassembled WGS sequence"/>
</dbReference>
<gene>
    <name evidence="2" type="ORF">GCM10010841_33100</name>
</gene>
<evidence type="ECO:0000256" key="1">
    <source>
        <dbReference type="SAM" id="SignalP"/>
    </source>
</evidence>
<evidence type="ECO:0000313" key="2">
    <source>
        <dbReference type="EMBL" id="GGM22626.1"/>
    </source>
</evidence>
<sequence>MKKIVVAALSAALMSTAFAGTASTSVTINANVLSSCTFDSNATQAASFTYDAINGTSDAMAGSAVLYCNAGTRMGTITPDMGPIMLKSMSKDAVLNAEYTLSFVANPGMGMGSYLGADKYEYTLSALAPAGQWGAPTADDYTYIVDIEVNF</sequence>
<reference evidence="3" key="1">
    <citation type="journal article" date="2019" name="Int. J. Syst. Evol. Microbiol.">
        <title>The Global Catalogue of Microorganisms (GCM) 10K type strain sequencing project: providing services to taxonomists for standard genome sequencing and annotation.</title>
        <authorList>
            <consortium name="The Broad Institute Genomics Platform"/>
            <consortium name="The Broad Institute Genome Sequencing Center for Infectious Disease"/>
            <person name="Wu L."/>
            <person name="Ma J."/>
        </authorList>
    </citation>
    <scope>NUCLEOTIDE SEQUENCE [LARGE SCALE GENOMIC DNA]</scope>
    <source>
        <strain evidence="3">JCM 15443</strain>
    </source>
</reference>
<proteinExistence type="predicted"/>
<comment type="caution">
    <text evidence="2">The sequence shown here is derived from an EMBL/GenBank/DDBJ whole genome shotgun (WGS) entry which is preliminary data.</text>
</comment>
<protein>
    <recommendedName>
        <fullName evidence="4">Spore coat protein U domain-containing protein</fullName>
    </recommendedName>
</protein>
<feature type="signal peptide" evidence="1">
    <location>
        <begin position="1"/>
        <end position="19"/>
    </location>
</feature>
<organism evidence="2 3">
    <name type="scientific">Deinococcus aerophilus</name>
    <dbReference type="NCBI Taxonomy" id="522488"/>
    <lineage>
        <taxon>Bacteria</taxon>
        <taxon>Thermotogati</taxon>
        <taxon>Deinococcota</taxon>
        <taxon>Deinococci</taxon>
        <taxon>Deinococcales</taxon>
        <taxon>Deinococcaceae</taxon>
        <taxon>Deinococcus</taxon>
    </lineage>
</organism>
<feature type="chain" id="PRO_5045358729" description="Spore coat protein U domain-containing protein" evidence="1">
    <location>
        <begin position="20"/>
        <end position="151"/>
    </location>
</feature>
<keyword evidence="3" id="KW-1185">Reference proteome</keyword>
<evidence type="ECO:0008006" key="4">
    <source>
        <dbReference type="Google" id="ProtNLM"/>
    </source>
</evidence>
<name>A0ABQ2H1B5_9DEIO</name>
<keyword evidence="1" id="KW-0732">Signal</keyword>
<dbReference type="EMBL" id="BMOM01000082">
    <property type="protein sequence ID" value="GGM22626.1"/>
    <property type="molecule type" value="Genomic_DNA"/>
</dbReference>